<evidence type="ECO:0000313" key="1">
    <source>
        <dbReference type="EMBL" id="OSK94667.1"/>
    </source>
</evidence>
<proteinExistence type="predicted"/>
<comment type="caution">
    <text evidence="1">The sequence shown here is derived from an EMBL/GenBank/DDBJ whole genome shotgun (WGS) entry which is preliminary data.</text>
</comment>
<reference evidence="1 2" key="1">
    <citation type="submission" date="2010-04" db="EMBL/GenBank/DDBJ databases">
        <title>The Genome Sequence of Escherichia coli TA447.</title>
        <authorList>
            <consortium name="The Broad Institute Genome Sequencing Platform"/>
            <consortium name="The Broad Institute Genome Sequencing Center for Infectious Disease"/>
            <person name="Feldgarden M."/>
            <person name="Gordon D.M."/>
            <person name="Johnson J.R."/>
            <person name="Johnston B.D."/>
            <person name="Young S."/>
            <person name="Zeng Q."/>
            <person name="Koehrsen M."/>
            <person name="Alvarado L."/>
            <person name="Berlin A.M."/>
            <person name="Borenstein D."/>
            <person name="Chapman S.B."/>
            <person name="Chen Z."/>
            <person name="Engels R."/>
            <person name="Freedman E."/>
            <person name="Gellesch M."/>
            <person name="Goldberg J."/>
            <person name="Griggs A."/>
            <person name="Gujja S."/>
            <person name="Heilman E.R."/>
            <person name="Heiman D.I."/>
            <person name="Hepburn T.A."/>
            <person name="Howarth C."/>
            <person name="Jen D."/>
            <person name="Larson L."/>
            <person name="Mehta T."/>
            <person name="Park D."/>
            <person name="Pearson M."/>
            <person name="Richards J."/>
            <person name="Roberts A."/>
            <person name="Saif S."/>
            <person name="Shea T.D."/>
            <person name="Shenoy N."/>
            <person name="Sisk P."/>
            <person name="Stolte C."/>
            <person name="Sykes S.N."/>
            <person name="Walk T."/>
            <person name="White J."/>
            <person name="Yandava C."/>
            <person name="Haas B."/>
            <person name="Henn M.R."/>
            <person name="Nusbaum C."/>
            <person name="Birren B."/>
        </authorList>
    </citation>
    <scope>NUCLEOTIDE SEQUENCE [LARGE SCALE GENOMIC DNA]</scope>
    <source>
        <strain evidence="1 2">TA447</strain>
    </source>
</reference>
<accession>A0A1X3J271</accession>
<organism evidence="1 2">
    <name type="scientific">Escherichia coli TA447</name>
    <dbReference type="NCBI Taxonomy" id="656447"/>
    <lineage>
        <taxon>Bacteria</taxon>
        <taxon>Pseudomonadati</taxon>
        <taxon>Pseudomonadota</taxon>
        <taxon>Gammaproteobacteria</taxon>
        <taxon>Enterobacterales</taxon>
        <taxon>Enterobacteriaceae</taxon>
        <taxon>Escherichia</taxon>
    </lineage>
</organism>
<sequence>NPLWLAWIFSVKLFTINNAMQAKNVFLMHYKRMAFY</sequence>
<gene>
    <name evidence="1" type="ORF">ECXG_03532</name>
</gene>
<dbReference type="EMBL" id="ADIZ01000017">
    <property type="protein sequence ID" value="OSK94667.1"/>
    <property type="molecule type" value="Genomic_DNA"/>
</dbReference>
<name>A0A1X3J271_ECOLX</name>
<dbReference type="AlphaFoldDB" id="A0A1X3J271"/>
<evidence type="ECO:0000313" key="2">
    <source>
        <dbReference type="Proteomes" id="UP000193942"/>
    </source>
</evidence>
<dbReference type="Proteomes" id="UP000193942">
    <property type="component" value="Unassembled WGS sequence"/>
</dbReference>
<protein>
    <submittedName>
        <fullName evidence="1">Putative enzyme</fullName>
    </submittedName>
</protein>
<feature type="non-terminal residue" evidence="1">
    <location>
        <position position="1"/>
    </location>
</feature>